<dbReference type="KEGG" id="cvr:CHLNCDRAFT_136403"/>
<name>E1ZKA3_CHLVA</name>
<dbReference type="OrthoDB" id="508212at2759"/>
<evidence type="ECO:0000256" key="1">
    <source>
        <dbReference type="SAM" id="MobiDB-lite"/>
    </source>
</evidence>
<dbReference type="CDD" id="cd00519">
    <property type="entry name" value="Lipase_3"/>
    <property type="match status" value="1"/>
</dbReference>
<dbReference type="EMBL" id="GL433850">
    <property type="protein sequence ID" value="EFN53659.1"/>
    <property type="molecule type" value="Genomic_DNA"/>
</dbReference>
<organism evidence="4">
    <name type="scientific">Chlorella variabilis</name>
    <name type="common">Green alga</name>
    <dbReference type="NCBI Taxonomy" id="554065"/>
    <lineage>
        <taxon>Eukaryota</taxon>
        <taxon>Viridiplantae</taxon>
        <taxon>Chlorophyta</taxon>
        <taxon>core chlorophytes</taxon>
        <taxon>Trebouxiophyceae</taxon>
        <taxon>Chlorellales</taxon>
        <taxon>Chlorellaceae</taxon>
        <taxon>Chlorella clade</taxon>
        <taxon>Chlorella</taxon>
    </lineage>
</organism>
<dbReference type="Pfam" id="PF01764">
    <property type="entry name" value="Lipase_3"/>
    <property type="match status" value="1"/>
</dbReference>
<evidence type="ECO:0000313" key="3">
    <source>
        <dbReference type="EMBL" id="EFN53659.1"/>
    </source>
</evidence>
<reference evidence="3 4" key="1">
    <citation type="journal article" date="2010" name="Plant Cell">
        <title>The Chlorella variabilis NC64A genome reveals adaptation to photosymbiosis, coevolution with viruses, and cryptic sex.</title>
        <authorList>
            <person name="Blanc G."/>
            <person name="Duncan G."/>
            <person name="Agarkova I."/>
            <person name="Borodovsky M."/>
            <person name="Gurnon J."/>
            <person name="Kuo A."/>
            <person name="Lindquist E."/>
            <person name="Lucas S."/>
            <person name="Pangilinan J."/>
            <person name="Polle J."/>
            <person name="Salamov A."/>
            <person name="Terry A."/>
            <person name="Yamada T."/>
            <person name="Dunigan D.D."/>
            <person name="Grigoriev I.V."/>
            <person name="Claverie J.M."/>
            <person name="Van Etten J.L."/>
        </authorList>
    </citation>
    <scope>NUCLEOTIDE SEQUENCE [LARGE SCALE GENOMIC DNA]</scope>
    <source>
        <strain evidence="3 4">NC64A</strain>
    </source>
</reference>
<accession>E1ZKA3</accession>
<gene>
    <name evidence="3" type="ORF">CHLNCDRAFT_136403</name>
</gene>
<dbReference type="Proteomes" id="UP000008141">
    <property type="component" value="Unassembled WGS sequence"/>
</dbReference>
<feature type="domain" description="Fungal lipase-type" evidence="2">
    <location>
        <begin position="175"/>
        <end position="304"/>
    </location>
</feature>
<evidence type="ECO:0000259" key="2">
    <source>
        <dbReference type="Pfam" id="PF01764"/>
    </source>
</evidence>
<dbReference type="GeneID" id="17353266"/>
<dbReference type="PANTHER" id="PTHR45856:SF24">
    <property type="entry name" value="FUNGAL LIPASE-LIKE DOMAIN-CONTAINING PROTEIN"/>
    <property type="match status" value="1"/>
</dbReference>
<feature type="compositionally biased region" description="Polar residues" evidence="1">
    <location>
        <begin position="64"/>
        <end position="77"/>
    </location>
</feature>
<sequence length="462" mass="48317">MAAGAETVTTGPECSKVSPLALSVLGKIPAPPSNQLCSWLLKGVSGLVTTCQQLAIIETGLSRTSGGNQSCNTSDPQLGQYPLTGSPAPLEDARPLPPGAFANVSDVYEEEGATFHWLYQLVRNLENSLPCSLEGLPWQPPQGWALHTTLRLTEGGGQRVPFGAVIVDPASSQIVVALRGTMTGFEWGLDWQYNQTTTTPDVFGVPVHAGFGGAFSEVWPDIEAALQELVVFVVGHSLGAAVATLASYAAQSYLDEQLGEGAPVVGAVLVAPPNVAGPAFVAEFDQRVNARRLAFQFDIVPQAFCTPTMPACGGASADASPVGALLAKAGVSVMPTNMPGNVSAWNYSQVGGGLPIAGDDMPQDAAAWPALQSIQLCWAVEFLLASHVCSYTCFTSQFAADADAAARHSNCWLSPKPGGAEGSACMGWPSAYPGVEMKRLGIPRETPCAVQQWEGHAFVSFL</sequence>
<dbReference type="PANTHER" id="PTHR45856">
    <property type="entry name" value="ALPHA/BETA-HYDROLASES SUPERFAMILY PROTEIN"/>
    <property type="match status" value="1"/>
</dbReference>
<feature type="region of interest" description="Disordered" evidence="1">
    <location>
        <begin position="64"/>
        <end position="88"/>
    </location>
</feature>
<keyword evidence="4" id="KW-1185">Reference proteome</keyword>
<dbReference type="InParanoid" id="E1ZKA3"/>
<dbReference type="AlphaFoldDB" id="E1ZKA3"/>
<dbReference type="Gene3D" id="3.40.50.1820">
    <property type="entry name" value="alpha/beta hydrolase"/>
    <property type="match status" value="1"/>
</dbReference>
<dbReference type="InterPro" id="IPR029058">
    <property type="entry name" value="AB_hydrolase_fold"/>
</dbReference>
<dbReference type="InterPro" id="IPR051218">
    <property type="entry name" value="Sec_MonoDiacylglyc_Lipase"/>
</dbReference>
<proteinExistence type="predicted"/>
<evidence type="ECO:0000313" key="4">
    <source>
        <dbReference type="Proteomes" id="UP000008141"/>
    </source>
</evidence>
<protein>
    <recommendedName>
        <fullName evidence="2">Fungal lipase-type domain-containing protein</fullName>
    </recommendedName>
</protein>
<dbReference type="InterPro" id="IPR002921">
    <property type="entry name" value="Fungal_lipase-type"/>
</dbReference>
<dbReference type="SUPFAM" id="SSF53474">
    <property type="entry name" value="alpha/beta-Hydrolases"/>
    <property type="match status" value="1"/>
</dbReference>
<dbReference type="RefSeq" id="XP_005845761.1">
    <property type="nucleotide sequence ID" value="XM_005845699.1"/>
</dbReference>
<dbReference type="eggNOG" id="ENOG502SE6D">
    <property type="taxonomic scope" value="Eukaryota"/>
</dbReference>
<dbReference type="GO" id="GO:0006629">
    <property type="term" value="P:lipid metabolic process"/>
    <property type="evidence" value="ECO:0007669"/>
    <property type="project" value="InterPro"/>
</dbReference>